<dbReference type="AlphaFoldDB" id="A0A2P2NUQ5"/>
<organism evidence="1">
    <name type="scientific">Rhizophora mucronata</name>
    <name type="common">Asiatic mangrove</name>
    <dbReference type="NCBI Taxonomy" id="61149"/>
    <lineage>
        <taxon>Eukaryota</taxon>
        <taxon>Viridiplantae</taxon>
        <taxon>Streptophyta</taxon>
        <taxon>Embryophyta</taxon>
        <taxon>Tracheophyta</taxon>
        <taxon>Spermatophyta</taxon>
        <taxon>Magnoliopsida</taxon>
        <taxon>eudicotyledons</taxon>
        <taxon>Gunneridae</taxon>
        <taxon>Pentapetalae</taxon>
        <taxon>rosids</taxon>
        <taxon>fabids</taxon>
        <taxon>Malpighiales</taxon>
        <taxon>Rhizophoraceae</taxon>
        <taxon>Rhizophora</taxon>
    </lineage>
</organism>
<reference evidence="1" key="1">
    <citation type="submission" date="2018-02" db="EMBL/GenBank/DDBJ databases">
        <title>Rhizophora mucronata_Transcriptome.</title>
        <authorList>
            <person name="Meera S.P."/>
            <person name="Sreeshan A."/>
            <person name="Augustine A."/>
        </authorList>
    </citation>
    <scope>NUCLEOTIDE SEQUENCE</scope>
    <source>
        <tissue evidence="1">Leaf</tissue>
    </source>
</reference>
<protein>
    <submittedName>
        <fullName evidence="1">Uncharacterized protein</fullName>
    </submittedName>
</protein>
<evidence type="ECO:0000313" key="1">
    <source>
        <dbReference type="EMBL" id="MBX46247.1"/>
    </source>
</evidence>
<sequence>MLMSVYLCCFFFFSPGIILLPCLV</sequence>
<dbReference type="EMBL" id="GGEC01065763">
    <property type="protein sequence ID" value="MBX46247.1"/>
    <property type="molecule type" value="Transcribed_RNA"/>
</dbReference>
<proteinExistence type="predicted"/>
<name>A0A2P2NUQ5_RHIMU</name>
<accession>A0A2P2NUQ5</accession>